<dbReference type="Proteomes" id="UP000467379">
    <property type="component" value="Chromosome"/>
</dbReference>
<evidence type="ECO:0000313" key="1">
    <source>
        <dbReference type="EMBL" id="BBZ12301.1"/>
    </source>
</evidence>
<protein>
    <submittedName>
        <fullName evidence="1">Uncharacterized protein</fullName>
    </submittedName>
</protein>
<sequence>MDEMAWESADDASSLGTWSRRRLSPPLVGIVGVSRHAPSSGPARLRRLSTLDRYVRLINDATLLRAVALELAGTPPVVATQLSGQLSSLSAAFVIGLDAPDAAEVSDQVAQAGGPLIVSFTDAVTTVHAAAVLAALEPLVVVHRARVALADASACPLLGPILVGSGVPELTFWHTRDASAYPYRRLCAEHDVVINPDPSASLLEFGDVKLRLPDPSDLAAFVVPGLFGALCGHGIAVSGVEHFVAAARGIAAVTPMWETLPGADKPLLSIGAIARHVDAAVNRPHR</sequence>
<reference evidence="1 2" key="1">
    <citation type="journal article" date="2019" name="Emerg. Microbes Infect.">
        <title>Comprehensive subspecies identification of 175 nontuberculous mycobacteria species based on 7547 genomic profiles.</title>
        <authorList>
            <person name="Matsumoto Y."/>
            <person name="Kinjo T."/>
            <person name="Motooka D."/>
            <person name="Nabeya D."/>
            <person name="Jung N."/>
            <person name="Uechi K."/>
            <person name="Horii T."/>
            <person name="Iida T."/>
            <person name="Fujita J."/>
            <person name="Nakamura S."/>
        </authorList>
    </citation>
    <scope>NUCLEOTIDE SEQUENCE [LARGE SCALE GENOMIC DNA]</scope>
    <source>
        <strain evidence="1 2">JCM 12687</strain>
    </source>
</reference>
<keyword evidence="2" id="KW-1185">Reference proteome</keyword>
<proteinExistence type="predicted"/>
<organism evidence="1 2">
    <name type="scientific">Mycobacterium branderi</name>
    <dbReference type="NCBI Taxonomy" id="43348"/>
    <lineage>
        <taxon>Bacteria</taxon>
        <taxon>Bacillati</taxon>
        <taxon>Actinomycetota</taxon>
        <taxon>Actinomycetes</taxon>
        <taxon>Mycobacteriales</taxon>
        <taxon>Mycobacteriaceae</taxon>
        <taxon>Mycobacterium</taxon>
    </lineage>
</organism>
<gene>
    <name evidence="1" type="ORF">MBRA_24960</name>
</gene>
<dbReference type="EMBL" id="AP022606">
    <property type="protein sequence ID" value="BBZ12301.1"/>
    <property type="molecule type" value="Genomic_DNA"/>
</dbReference>
<evidence type="ECO:0000313" key="2">
    <source>
        <dbReference type="Proteomes" id="UP000467379"/>
    </source>
</evidence>
<name>A0ABM7KME2_9MYCO</name>
<dbReference type="RefSeq" id="WP_139799445.1">
    <property type="nucleotide sequence ID" value="NZ_AP022606.1"/>
</dbReference>
<accession>A0ABM7KME2</accession>